<comment type="caution">
    <text evidence="1">The sequence shown here is derived from an EMBL/GenBank/DDBJ whole genome shotgun (WGS) entry which is preliminary data.</text>
</comment>
<protein>
    <submittedName>
        <fullName evidence="1">DUF1934 domain-containing protein</fullName>
    </submittedName>
</protein>
<dbReference type="SUPFAM" id="SSF50814">
    <property type="entry name" value="Lipocalins"/>
    <property type="match status" value="1"/>
</dbReference>
<gene>
    <name evidence="1" type="ORF">DW674_04490</name>
</gene>
<dbReference type="RefSeq" id="WP_118175539.1">
    <property type="nucleotide sequence ID" value="NZ_CAJJOD010000006.1"/>
</dbReference>
<name>A0A414NYA0_9FIRM</name>
<accession>A0A414NYA0</accession>
<dbReference type="Proteomes" id="UP000283442">
    <property type="component" value="Unassembled WGS sequence"/>
</dbReference>
<dbReference type="AlphaFoldDB" id="A0A414NYA0"/>
<dbReference type="InterPro" id="IPR015231">
    <property type="entry name" value="DUF1934"/>
</dbReference>
<evidence type="ECO:0000313" key="2">
    <source>
        <dbReference type="Proteomes" id="UP000283442"/>
    </source>
</evidence>
<sequence>MSEKKPVIVKVRGSWQDAQGQKDSIRTVAKGHHYFHRGKHYVIYEDETVQEGSKVSTVLKIDGGMMTLLRKGILEQEQRFEKGREHTSIYRTPYGNIDLSVRTEALTVDYGEVAGRIDVRYGLWVNGAFQSQNRLHIEVEEDRGA</sequence>
<dbReference type="InterPro" id="IPR012674">
    <property type="entry name" value="Calycin"/>
</dbReference>
<reference evidence="1 2" key="1">
    <citation type="submission" date="2018-08" db="EMBL/GenBank/DDBJ databases">
        <title>A genome reference for cultivated species of the human gut microbiota.</title>
        <authorList>
            <person name="Zou Y."/>
            <person name="Xue W."/>
            <person name="Luo G."/>
        </authorList>
    </citation>
    <scope>NUCLEOTIDE SEQUENCE [LARGE SCALE GENOMIC DNA]</scope>
    <source>
        <strain evidence="1 2">AM25-21AC</strain>
    </source>
</reference>
<dbReference type="EMBL" id="QRHE01000003">
    <property type="protein sequence ID" value="RHF52431.1"/>
    <property type="molecule type" value="Genomic_DNA"/>
</dbReference>
<dbReference type="Gene3D" id="2.40.128.20">
    <property type="match status" value="1"/>
</dbReference>
<proteinExistence type="predicted"/>
<organism evidence="1 2">
    <name type="scientific">Mitsuokella multacida</name>
    <dbReference type="NCBI Taxonomy" id="52226"/>
    <lineage>
        <taxon>Bacteria</taxon>
        <taxon>Bacillati</taxon>
        <taxon>Bacillota</taxon>
        <taxon>Negativicutes</taxon>
        <taxon>Selenomonadales</taxon>
        <taxon>Selenomonadaceae</taxon>
        <taxon>Mitsuokella</taxon>
    </lineage>
</organism>
<dbReference type="OrthoDB" id="1680906at2"/>
<evidence type="ECO:0000313" key="1">
    <source>
        <dbReference type="EMBL" id="RHF52431.1"/>
    </source>
</evidence>
<dbReference type="Pfam" id="PF09148">
    <property type="entry name" value="DUF1934"/>
    <property type="match status" value="1"/>
</dbReference>